<sequence length="67" mass="7637">MMKFFGKSHRTTVVLDDRVLTFSFQTAPDLWRALPLVVQLLTKSNLILPVSPTRQSGLQLTCKYSKL</sequence>
<proteinExistence type="predicted"/>
<gene>
    <name evidence="1" type="ORF">OUZ56_019266</name>
</gene>
<organism evidence="1 2">
    <name type="scientific">Daphnia magna</name>
    <dbReference type="NCBI Taxonomy" id="35525"/>
    <lineage>
        <taxon>Eukaryota</taxon>
        <taxon>Metazoa</taxon>
        <taxon>Ecdysozoa</taxon>
        <taxon>Arthropoda</taxon>
        <taxon>Crustacea</taxon>
        <taxon>Branchiopoda</taxon>
        <taxon>Diplostraca</taxon>
        <taxon>Cladocera</taxon>
        <taxon>Anomopoda</taxon>
        <taxon>Daphniidae</taxon>
        <taxon>Daphnia</taxon>
    </lineage>
</organism>
<evidence type="ECO:0000313" key="2">
    <source>
        <dbReference type="Proteomes" id="UP001234178"/>
    </source>
</evidence>
<dbReference type="Proteomes" id="UP001234178">
    <property type="component" value="Unassembled WGS sequence"/>
</dbReference>
<accession>A0ABQ9ZBR2</accession>
<keyword evidence="2" id="KW-1185">Reference proteome</keyword>
<name>A0ABQ9ZBR2_9CRUS</name>
<dbReference type="EMBL" id="JAOYFB010000003">
    <property type="protein sequence ID" value="KAK4010119.1"/>
    <property type="molecule type" value="Genomic_DNA"/>
</dbReference>
<comment type="caution">
    <text evidence="1">The sequence shown here is derived from an EMBL/GenBank/DDBJ whole genome shotgun (WGS) entry which is preliminary data.</text>
</comment>
<reference evidence="1 2" key="1">
    <citation type="journal article" date="2023" name="Nucleic Acids Res.">
        <title>The hologenome of Daphnia magna reveals possible DNA methylation and microbiome-mediated evolution of the host genome.</title>
        <authorList>
            <person name="Chaturvedi A."/>
            <person name="Li X."/>
            <person name="Dhandapani V."/>
            <person name="Marshall H."/>
            <person name="Kissane S."/>
            <person name="Cuenca-Cambronero M."/>
            <person name="Asole G."/>
            <person name="Calvet F."/>
            <person name="Ruiz-Romero M."/>
            <person name="Marangio P."/>
            <person name="Guigo R."/>
            <person name="Rago D."/>
            <person name="Mirbahai L."/>
            <person name="Eastwood N."/>
            <person name="Colbourne J.K."/>
            <person name="Zhou J."/>
            <person name="Mallon E."/>
            <person name="Orsini L."/>
        </authorList>
    </citation>
    <scope>NUCLEOTIDE SEQUENCE [LARGE SCALE GENOMIC DNA]</scope>
    <source>
        <strain evidence="1">LRV0_1</strain>
    </source>
</reference>
<protein>
    <submittedName>
        <fullName evidence="1">Uncharacterized protein</fullName>
    </submittedName>
</protein>
<evidence type="ECO:0000313" key="1">
    <source>
        <dbReference type="EMBL" id="KAK4010119.1"/>
    </source>
</evidence>